<dbReference type="EMBL" id="MU853344">
    <property type="protein sequence ID" value="KAK4111895.1"/>
    <property type="molecule type" value="Genomic_DNA"/>
</dbReference>
<gene>
    <name evidence="13" type="ORF">N656DRAFT_780030</name>
</gene>
<feature type="transmembrane region" description="Helical" evidence="12">
    <location>
        <begin position="385"/>
        <end position="404"/>
    </location>
</feature>
<dbReference type="InterPro" id="IPR005599">
    <property type="entry name" value="GPI_mannosylTrfase"/>
</dbReference>
<evidence type="ECO:0000256" key="11">
    <source>
        <dbReference type="ARBA" id="ARBA00048899"/>
    </source>
</evidence>
<organism evidence="13 14">
    <name type="scientific">Canariomyces notabilis</name>
    <dbReference type="NCBI Taxonomy" id="2074819"/>
    <lineage>
        <taxon>Eukaryota</taxon>
        <taxon>Fungi</taxon>
        <taxon>Dikarya</taxon>
        <taxon>Ascomycota</taxon>
        <taxon>Pezizomycotina</taxon>
        <taxon>Sordariomycetes</taxon>
        <taxon>Sordariomycetidae</taxon>
        <taxon>Sordariales</taxon>
        <taxon>Chaetomiaceae</taxon>
        <taxon>Canariomyces</taxon>
    </lineage>
</organism>
<keyword evidence="8 12" id="KW-1133">Transmembrane helix</keyword>
<dbReference type="AlphaFoldDB" id="A0AAN6TD40"/>
<dbReference type="EC" id="2.4.1.-" evidence="12"/>
<evidence type="ECO:0000256" key="2">
    <source>
        <dbReference type="ARBA" id="ARBA00004922"/>
    </source>
</evidence>
<evidence type="ECO:0000256" key="1">
    <source>
        <dbReference type="ARBA" id="ARBA00004477"/>
    </source>
</evidence>
<keyword evidence="6 12" id="KW-0812">Transmembrane</keyword>
<evidence type="ECO:0000256" key="4">
    <source>
        <dbReference type="ARBA" id="ARBA00022676"/>
    </source>
</evidence>
<feature type="transmembrane region" description="Helical" evidence="12">
    <location>
        <begin position="358"/>
        <end position="378"/>
    </location>
</feature>
<dbReference type="GO" id="GO:0005789">
    <property type="term" value="C:endoplasmic reticulum membrane"/>
    <property type="evidence" value="ECO:0007669"/>
    <property type="project" value="UniProtKB-SubCell"/>
</dbReference>
<dbReference type="GO" id="GO:0006487">
    <property type="term" value="P:protein N-linked glycosylation"/>
    <property type="evidence" value="ECO:0007669"/>
    <property type="project" value="TreeGrafter"/>
</dbReference>
<dbReference type="Pfam" id="PF03901">
    <property type="entry name" value="Glyco_transf_22"/>
    <property type="match status" value="1"/>
</dbReference>
<comment type="pathway">
    <text evidence="2">Protein modification; protein glycosylation.</text>
</comment>
<evidence type="ECO:0000256" key="3">
    <source>
        <dbReference type="ARBA" id="ARBA00007063"/>
    </source>
</evidence>
<keyword evidence="5" id="KW-0808">Transferase</keyword>
<sequence length="628" mass="67795">MASQNGSSPDENAGQQDGKTVAAYSTVASPKTWNILDAVLSLLIPGLVLIHLIVAPYTKVEESFNIQAAHDVLVYGTPTSDIYHKLSSNYDHFTFPGAVPRTFIGPVLLAGISQPIIALVGFQHAQFVVRAVLGLFNATCLLVFSRNLRQAYGVSVARWYLVLQASQFHIIFYASRTLPNMFAFGLTTLAFAFLLPHPTRPKSAGPRQRLAVTMFVYAAVVFRSEVVLLLATNVLYLILLPALSLERVIFPFCVSFLTALATSVPIDSYFWQRPLWPELWAFYYNVVKGSASQWGVSPWYYYFVSALPRLLVNPLTYTVLIPLALRHPALRPAAARLVVPSLLFIAVYSLQPHKETRFIFYAVPPLTAAAALGADLLFRRRRCKGVVAALGAALLVASVLASFVTSSAMLALSALNYPGGEALAYVRESILSAEVPAAASAVVGADGGAGDSSGALVFVHADVLACMTGVTLFGTATANAAASVAAVPLSGSRDGGLVNQRRAGGRDGGVVIVVDKTEDQVELARLDFWRQFNYVLVEKPEKVRGMSGEWETVGVVKGYAGIEVARPGDKDEESAAQVVGSGKTVALWKRRVRALTGGWWVGPGMAERIYILRRTKGAARRMTAVEAR</sequence>
<dbReference type="GeneID" id="89939429"/>
<dbReference type="PANTHER" id="PTHR22760">
    <property type="entry name" value="GLYCOSYLTRANSFERASE"/>
    <property type="match status" value="1"/>
</dbReference>
<evidence type="ECO:0000313" key="13">
    <source>
        <dbReference type="EMBL" id="KAK4111895.1"/>
    </source>
</evidence>
<feature type="transmembrane region" description="Helical" evidence="12">
    <location>
        <begin position="299"/>
        <end position="321"/>
    </location>
</feature>
<dbReference type="PANTHER" id="PTHR22760:SF1">
    <property type="entry name" value="DOL-P-MAN:MAN(7)GLCNAC(2)-PP-DOL ALPHA-1,6-MANNOSYLTRANSFERASE"/>
    <property type="match status" value="1"/>
</dbReference>
<comment type="function">
    <text evidence="10">Mannosyltransferase that operates in the biosynthetic pathway of dolichol-linked oligosaccharides, the glycan precursors employed in protein asparagine (N)-glycosylation. The assembly of dolichol-linked oligosaccharides begins on the cytosolic side of the endoplasmic reticulum membrane and finishes in its lumen. The sequential addition of sugars to dolichol pyrophosphate produces dolichol-linked oligosaccharides containing fourteen sugars, including two GlcNAcs, nine mannoses and three glucoses. Once assembled, the oligosaccharide is transferred from the lipid to nascent proteins by oligosaccharyltransferases. In the lumen of the endoplasmic reticulum, adds the eighth mannose residue in an alpha-1,6 linkage onto Man(7)GlcNAc(2)-PP-dolichol to produce Man(8)GlcNAc(2)-PP-dolichol.</text>
</comment>
<name>A0AAN6TD40_9PEZI</name>
<evidence type="ECO:0000256" key="8">
    <source>
        <dbReference type="ARBA" id="ARBA00022989"/>
    </source>
</evidence>
<evidence type="ECO:0000256" key="7">
    <source>
        <dbReference type="ARBA" id="ARBA00022824"/>
    </source>
</evidence>
<comment type="subcellular location">
    <subcellularLocation>
        <location evidence="1 12">Endoplasmic reticulum membrane</location>
        <topology evidence="1 12">Multi-pass membrane protein</topology>
    </subcellularLocation>
</comment>
<comment type="catalytic activity">
    <reaction evidence="11">
        <text>an alpha-D-Man-(1-&gt;2)-alpha-D-Man-(1-&gt;2)-alpha-D-Man-(1-&gt;3)-[alpha-D-Man-(1-&gt;2)-alpha-D-Man-(1-&gt;3)-alpha-D-Man-(1-&gt;6)]-beta-D-Man-(1-&gt;4)-beta-D-GlcNAc-(1-&gt;4)-alpha-D-GlcNAc-diphospho-di-trans,poly-cis-dolichol + a di-trans,poly-cis-dolichyl beta-D-mannosyl phosphate = an alpha-D-Man-(1-&gt;2)-alpha-D-Man-(1-&gt;2)-alpha-D-Man-(1-&gt;3)-[alpha-D-Man-(1-&gt;2)-alpha-D-Man-(1-&gt;3)-[alpha-D-Man-(1-&gt;6)]-alpha-D-Man-(1-&gt;6)]-beta-D-Man-(1-&gt;4)-beta-D-GlcNAc-(1-&gt;4)-alpha-D-GlcNAc-diphospho-di-trans,poly-cis-dolichol + a di-trans,poly-cis-dolichyl phosphate + H(+)</text>
        <dbReference type="Rhea" id="RHEA:29535"/>
        <dbReference type="Rhea" id="RHEA-COMP:19498"/>
        <dbReference type="Rhea" id="RHEA-COMP:19501"/>
        <dbReference type="Rhea" id="RHEA-COMP:19518"/>
        <dbReference type="Rhea" id="RHEA-COMP:19519"/>
        <dbReference type="ChEBI" id="CHEBI:15378"/>
        <dbReference type="ChEBI" id="CHEBI:57683"/>
        <dbReference type="ChEBI" id="CHEBI:58211"/>
        <dbReference type="ChEBI" id="CHEBI:132517"/>
        <dbReference type="ChEBI" id="CHEBI:132519"/>
        <dbReference type="EC" id="2.4.1.260"/>
    </reaction>
    <physiologicalReaction direction="left-to-right" evidence="11">
        <dbReference type="Rhea" id="RHEA:29536"/>
    </physiologicalReaction>
</comment>
<feature type="transmembrane region" description="Helical" evidence="12">
    <location>
        <begin position="103"/>
        <end position="120"/>
    </location>
</feature>
<evidence type="ECO:0000256" key="6">
    <source>
        <dbReference type="ARBA" id="ARBA00022692"/>
    </source>
</evidence>
<evidence type="ECO:0000313" key="14">
    <source>
        <dbReference type="Proteomes" id="UP001302812"/>
    </source>
</evidence>
<feature type="transmembrane region" description="Helical" evidence="12">
    <location>
        <begin position="248"/>
        <end position="271"/>
    </location>
</feature>
<evidence type="ECO:0000256" key="12">
    <source>
        <dbReference type="RuleBase" id="RU363075"/>
    </source>
</evidence>
<dbReference type="RefSeq" id="XP_064669465.1">
    <property type="nucleotide sequence ID" value="XM_064815304.1"/>
</dbReference>
<feature type="transmembrane region" description="Helical" evidence="12">
    <location>
        <begin position="35"/>
        <end position="54"/>
    </location>
</feature>
<keyword evidence="4 12" id="KW-0328">Glycosyltransferase</keyword>
<feature type="transmembrane region" description="Helical" evidence="12">
    <location>
        <begin position="181"/>
        <end position="198"/>
    </location>
</feature>
<feature type="transmembrane region" description="Helical" evidence="12">
    <location>
        <begin position="333"/>
        <end position="352"/>
    </location>
</feature>
<keyword evidence="9 12" id="KW-0472">Membrane</keyword>
<comment type="similarity">
    <text evidence="3 12">Belongs to the glycosyltransferase 22 family.</text>
</comment>
<evidence type="ECO:0000256" key="5">
    <source>
        <dbReference type="ARBA" id="ARBA00022679"/>
    </source>
</evidence>
<reference evidence="13" key="1">
    <citation type="journal article" date="2023" name="Mol. Phylogenet. Evol.">
        <title>Genome-scale phylogeny and comparative genomics of the fungal order Sordariales.</title>
        <authorList>
            <person name="Hensen N."/>
            <person name="Bonometti L."/>
            <person name="Westerberg I."/>
            <person name="Brannstrom I.O."/>
            <person name="Guillou S."/>
            <person name="Cros-Aarteil S."/>
            <person name="Calhoun S."/>
            <person name="Haridas S."/>
            <person name="Kuo A."/>
            <person name="Mondo S."/>
            <person name="Pangilinan J."/>
            <person name="Riley R."/>
            <person name="LaButti K."/>
            <person name="Andreopoulos B."/>
            <person name="Lipzen A."/>
            <person name="Chen C."/>
            <person name="Yan M."/>
            <person name="Daum C."/>
            <person name="Ng V."/>
            <person name="Clum A."/>
            <person name="Steindorff A."/>
            <person name="Ohm R.A."/>
            <person name="Martin F."/>
            <person name="Silar P."/>
            <person name="Natvig D.O."/>
            <person name="Lalanne C."/>
            <person name="Gautier V."/>
            <person name="Ament-Velasquez S.L."/>
            <person name="Kruys A."/>
            <person name="Hutchinson M.I."/>
            <person name="Powell A.J."/>
            <person name="Barry K."/>
            <person name="Miller A.N."/>
            <person name="Grigoriev I.V."/>
            <person name="Debuchy R."/>
            <person name="Gladieux P."/>
            <person name="Hiltunen Thoren M."/>
            <person name="Johannesson H."/>
        </authorList>
    </citation>
    <scope>NUCLEOTIDE SEQUENCE</scope>
    <source>
        <strain evidence="13">CBS 508.74</strain>
    </source>
</reference>
<comment type="caution">
    <text evidence="13">The sequence shown here is derived from an EMBL/GenBank/DDBJ whole genome shotgun (WGS) entry which is preliminary data.</text>
</comment>
<feature type="transmembrane region" description="Helical" evidence="12">
    <location>
        <begin position="127"/>
        <end position="145"/>
    </location>
</feature>
<evidence type="ECO:0000256" key="9">
    <source>
        <dbReference type="ARBA" id="ARBA00023136"/>
    </source>
</evidence>
<dbReference type="Proteomes" id="UP001302812">
    <property type="component" value="Unassembled WGS sequence"/>
</dbReference>
<dbReference type="GO" id="GO:0052917">
    <property type="term" value="F:dol-P-Man:Man(7)GlcNAc(2)-PP-Dol alpha-1,6-mannosyltransferase activity"/>
    <property type="evidence" value="ECO:0007669"/>
    <property type="project" value="UniProtKB-EC"/>
</dbReference>
<reference evidence="13" key="2">
    <citation type="submission" date="2023-05" db="EMBL/GenBank/DDBJ databases">
        <authorList>
            <consortium name="Lawrence Berkeley National Laboratory"/>
            <person name="Steindorff A."/>
            <person name="Hensen N."/>
            <person name="Bonometti L."/>
            <person name="Westerberg I."/>
            <person name="Brannstrom I.O."/>
            <person name="Guillou S."/>
            <person name="Cros-Aarteil S."/>
            <person name="Calhoun S."/>
            <person name="Haridas S."/>
            <person name="Kuo A."/>
            <person name="Mondo S."/>
            <person name="Pangilinan J."/>
            <person name="Riley R."/>
            <person name="Labutti K."/>
            <person name="Andreopoulos B."/>
            <person name="Lipzen A."/>
            <person name="Chen C."/>
            <person name="Yanf M."/>
            <person name="Daum C."/>
            <person name="Ng V."/>
            <person name="Clum A."/>
            <person name="Ohm R."/>
            <person name="Martin F."/>
            <person name="Silar P."/>
            <person name="Natvig D."/>
            <person name="Lalanne C."/>
            <person name="Gautier V."/>
            <person name="Ament-Velasquez S.L."/>
            <person name="Kruys A."/>
            <person name="Hutchinson M.I."/>
            <person name="Powell A.J."/>
            <person name="Barry K."/>
            <person name="Miller A.N."/>
            <person name="Grigoriev I.V."/>
            <person name="Debuchy R."/>
            <person name="Gladieux P."/>
            <person name="Thoren M.H."/>
            <person name="Johannesson H."/>
        </authorList>
    </citation>
    <scope>NUCLEOTIDE SEQUENCE</scope>
    <source>
        <strain evidence="13">CBS 508.74</strain>
    </source>
</reference>
<protein>
    <recommendedName>
        <fullName evidence="12">Mannosyltransferase</fullName>
        <ecNumber evidence="12">2.4.1.-</ecNumber>
    </recommendedName>
</protein>
<keyword evidence="7 12" id="KW-0256">Endoplasmic reticulum</keyword>
<accession>A0AAN6TD40</accession>
<keyword evidence="14" id="KW-1185">Reference proteome</keyword>
<feature type="transmembrane region" description="Helical" evidence="12">
    <location>
        <begin position="210"/>
        <end position="236"/>
    </location>
</feature>
<proteinExistence type="inferred from homology"/>
<evidence type="ECO:0000256" key="10">
    <source>
        <dbReference type="ARBA" id="ARBA00044721"/>
    </source>
</evidence>